<evidence type="ECO:0000313" key="3">
    <source>
        <dbReference type="Proteomes" id="UP000054477"/>
    </source>
</evidence>
<feature type="compositionally biased region" description="Acidic residues" evidence="1">
    <location>
        <begin position="122"/>
        <end position="136"/>
    </location>
</feature>
<reference evidence="2 3" key="1">
    <citation type="submission" date="2014-04" db="EMBL/GenBank/DDBJ databases">
        <authorList>
            <consortium name="DOE Joint Genome Institute"/>
            <person name="Kuo A."/>
            <person name="Kohler A."/>
            <person name="Nagy L.G."/>
            <person name="Floudas D."/>
            <person name="Copeland A."/>
            <person name="Barry K.W."/>
            <person name="Cichocki N."/>
            <person name="Veneault-Fourrey C."/>
            <person name="LaButti K."/>
            <person name="Lindquist E.A."/>
            <person name="Lipzen A."/>
            <person name="Lundell T."/>
            <person name="Morin E."/>
            <person name="Murat C."/>
            <person name="Sun H."/>
            <person name="Tunlid A."/>
            <person name="Henrissat B."/>
            <person name="Grigoriev I.V."/>
            <person name="Hibbett D.S."/>
            <person name="Martin F."/>
            <person name="Nordberg H.P."/>
            <person name="Cantor M.N."/>
            <person name="Hua S.X."/>
        </authorList>
    </citation>
    <scope>NUCLEOTIDE SEQUENCE [LARGE SCALE GENOMIC DNA]</scope>
    <source>
        <strain evidence="2 3">LaAM-08-1</strain>
    </source>
</reference>
<dbReference type="Proteomes" id="UP000054477">
    <property type="component" value="Unassembled WGS sequence"/>
</dbReference>
<feature type="region of interest" description="Disordered" evidence="1">
    <location>
        <begin position="1"/>
        <end position="214"/>
    </location>
</feature>
<dbReference type="EMBL" id="KN838638">
    <property type="protein sequence ID" value="KIJ99846.1"/>
    <property type="molecule type" value="Genomic_DNA"/>
</dbReference>
<gene>
    <name evidence="2" type="ORF">K443DRAFT_158271</name>
</gene>
<dbReference type="HOGENOM" id="CLU_934005_0_0_1"/>
<feature type="compositionally biased region" description="Low complexity" evidence="1">
    <location>
        <begin position="152"/>
        <end position="165"/>
    </location>
</feature>
<protein>
    <submittedName>
        <fullName evidence="2">Uncharacterized protein</fullName>
    </submittedName>
</protein>
<dbReference type="OrthoDB" id="3038622at2759"/>
<feature type="compositionally biased region" description="Polar residues" evidence="1">
    <location>
        <begin position="166"/>
        <end position="177"/>
    </location>
</feature>
<sequence length="249" mass="27663">MPPPPPPPPPLCFNLPGSKKPNRRLSWSSADKSMASYRGDQLDKHSSFSSTPTAARPESITFHSDSEKYDDVPDAMPDFSSITKSPAKSKLARGNTITGTKKSTTSSRWGYGWGVGKRDKDFEDGDGDEQEHEDESPLPVYHNGPVRRDSKSSQNSRSTQRTQDSNRTQSSSATKTSRQTRDTHRSNGSRSTAPKPRPPLLHAHDSTSTLVGSAYERKINDVESIKEKPDTTERLDQLRELMAKDTLDY</sequence>
<reference evidence="3" key="2">
    <citation type="submission" date="2015-01" db="EMBL/GenBank/DDBJ databases">
        <title>Evolutionary Origins and Diversification of the Mycorrhizal Mutualists.</title>
        <authorList>
            <consortium name="DOE Joint Genome Institute"/>
            <consortium name="Mycorrhizal Genomics Consortium"/>
            <person name="Kohler A."/>
            <person name="Kuo A."/>
            <person name="Nagy L.G."/>
            <person name="Floudas D."/>
            <person name="Copeland A."/>
            <person name="Barry K.W."/>
            <person name="Cichocki N."/>
            <person name="Veneault-Fourrey C."/>
            <person name="LaButti K."/>
            <person name="Lindquist E.A."/>
            <person name="Lipzen A."/>
            <person name="Lundell T."/>
            <person name="Morin E."/>
            <person name="Murat C."/>
            <person name="Riley R."/>
            <person name="Ohm R."/>
            <person name="Sun H."/>
            <person name="Tunlid A."/>
            <person name="Henrissat B."/>
            <person name="Grigoriev I.V."/>
            <person name="Hibbett D.S."/>
            <person name="Martin F."/>
        </authorList>
    </citation>
    <scope>NUCLEOTIDE SEQUENCE [LARGE SCALE GENOMIC DNA]</scope>
    <source>
        <strain evidence="3">LaAM-08-1</strain>
    </source>
</reference>
<name>A0A0C9XQA7_9AGAR</name>
<organism evidence="2 3">
    <name type="scientific">Laccaria amethystina LaAM-08-1</name>
    <dbReference type="NCBI Taxonomy" id="1095629"/>
    <lineage>
        <taxon>Eukaryota</taxon>
        <taxon>Fungi</taxon>
        <taxon>Dikarya</taxon>
        <taxon>Basidiomycota</taxon>
        <taxon>Agaricomycotina</taxon>
        <taxon>Agaricomycetes</taxon>
        <taxon>Agaricomycetidae</taxon>
        <taxon>Agaricales</taxon>
        <taxon>Agaricineae</taxon>
        <taxon>Hydnangiaceae</taxon>
        <taxon>Laccaria</taxon>
    </lineage>
</organism>
<evidence type="ECO:0000313" key="2">
    <source>
        <dbReference type="EMBL" id="KIJ99846.1"/>
    </source>
</evidence>
<dbReference type="AlphaFoldDB" id="A0A0C9XQA7"/>
<evidence type="ECO:0000256" key="1">
    <source>
        <dbReference type="SAM" id="MobiDB-lite"/>
    </source>
</evidence>
<accession>A0A0C9XQA7</accession>
<proteinExistence type="predicted"/>
<keyword evidence="3" id="KW-1185">Reference proteome</keyword>
<feature type="compositionally biased region" description="Pro residues" evidence="1">
    <location>
        <begin position="1"/>
        <end position="11"/>
    </location>
</feature>